<feature type="non-terminal residue" evidence="2">
    <location>
        <position position="185"/>
    </location>
</feature>
<keyword evidence="3" id="KW-1185">Reference proteome</keyword>
<reference evidence="2" key="1">
    <citation type="submission" date="2023-07" db="EMBL/GenBank/DDBJ databases">
        <authorList>
            <person name="Stuckert A."/>
        </authorList>
    </citation>
    <scope>NUCLEOTIDE SEQUENCE</scope>
</reference>
<comment type="caution">
    <text evidence="2">The sequence shown here is derived from an EMBL/GenBank/DDBJ whole genome shotgun (WGS) entry which is preliminary data.</text>
</comment>
<dbReference type="EMBL" id="CAUEEQ010038522">
    <property type="protein sequence ID" value="CAJ0954422.1"/>
    <property type="molecule type" value="Genomic_DNA"/>
</dbReference>
<proteinExistence type="predicted"/>
<feature type="region of interest" description="Disordered" evidence="1">
    <location>
        <begin position="102"/>
        <end position="125"/>
    </location>
</feature>
<sequence>LTSKSTWDLGNVDLDYVDTKPQKQHEGRRSSKYDPFFPKPILVRSTECDRGKPTAEHSSHRYFAENKHFARDFVDSFISEILVDEIVPDVLIEALTNSSQMPKKRKKTARNWKSEPKYNDNRGGSDGSYSPTFLDELLIEILRDLSAHVLRRMVRDFVDDHLIRTALHDCIDEILTSIIQTELSS</sequence>
<accession>A0ABN9M1T5</accession>
<organism evidence="2 3">
    <name type="scientific">Ranitomeya imitator</name>
    <name type="common">mimic poison frog</name>
    <dbReference type="NCBI Taxonomy" id="111125"/>
    <lineage>
        <taxon>Eukaryota</taxon>
        <taxon>Metazoa</taxon>
        <taxon>Chordata</taxon>
        <taxon>Craniata</taxon>
        <taxon>Vertebrata</taxon>
        <taxon>Euteleostomi</taxon>
        <taxon>Amphibia</taxon>
        <taxon>Batrachia</taxon>
        <taxon>Anura</taxon>
        <taxon>Neobatrachia</taxon>
        <taxon>Hyloidea</taxon>
        <taxon>Dendrobatidae</taxon>
        <taxon>Dendrobatinae</taxon>
        <taxon>Ranitomeya</taxon>
    </lineage>
</organism>
<evidence type="ECO:0000313" key="3">
    <source>
        <dbReference type="Proteomes" id="UP001176940"/>
    </source>
</evidence>
<gene>
    <name evidence="2" type="ORF">RIMI_LOCUS14731123</name>
</gene>
<dbReference type="Proteomes" id="UP001176940">
    <property type="component" value="Unassembled WGS sequence"/>
</dbReference>
<evidence type="ECO:0008006" key="4">
    <source>
        <dbReference type="Google" id="ProtNLM"/>
    </source>
</evidence>
<name>A0ABN9M1T5_9NEOB</name>
<evidence type="ECO:0000313" key="2">
    <source>
        <dbReference type="EMBL" id="CAJ0954422.1"/>
    </source>
</evidence>
<evidence type="ECO:0000256" key="1">
    <source>
        <dbReference type="SAM" id="MobiDB-lite"/>
    </source>
</evidence>
<feature type="non-terminal residue" evidence="2">
    <location>
        <position position="1"/>
    </location>
</feature>
<protein>
    <recommendedName>
        <fullName evidence="4">PXA domain-containing protein</fullName>
    </recommendedName>
</protein>